<dbReference type="PROSITE" id="PS51192">
    <property type="entry name" value="HELICASE_ATP_BIND_1"/>
    <property type="match status" value="1"/>
</dbReference>
<feature type="domain" description="RING-type" evidence="9">
    <location>
        <begin position="1090"/>
        <end position="1128"/>
    </location>
</feature>
<dbReference type="InterPro" id="IPR017907">
    <property type="entry name" value="Znf_RING_CS"/>
</dbReference>
<feature type="region of interest" description="Disordered" evidence="8">
    <location>
        <begin position="1350"/>
        <end position="1369"/>
    </location>
</feature>
<evidence type="ECO:0000256" key="7">
    <source>
        <dbReference type="PROSITE-ProRule" id="PRU00175"/>
    </source>
</evidence>
<keyword evidence="2" id="KW-0547">Nucleotide-binding</keyword>
<accession>A0A8H7EBG0</accession>
<dbReference type="CDD" id="cd18793">
    <property type="entry name" value="SF2_C_SNF"/>
    <property type="match status" value="1"/>
</dbReference>
<dbReference type="Gene3D" id="3.30.40.10">
    <property type="entry name" value="Zinc/RING finger domain, C3HC4 (zinc finger)"/>
    <property type="match status" value="1"/>
</dbReference>
<evidence type="ECO:0000259" key="9">
    <source>
        <dbReference type="PROSITE" id="PS50089"/>
    </source>
</evidence>
<dbReference type="Gene3D" id="3.40.50.10810">
    <property type="entry name" value="Tandem AAA-ATPase domain"/>
    <property type="match status" value="1"/>
</dbReference>
<dbReference type="CDD" id="cd18070">
    <property type="entry name" value="DEXQc_SHPRH"/>
    <property type="match status" value="1"/>
</dbReference>
<protein>
    <recommendedName>
        <fullName evidence="13">RING-type domain-containing protein</fullName>
    </recommendedName>
</protein>
<evidence type="ECO:0000256" key="6">
    <source>
        <dbReference type="ARBA" id="ARBA00022840"/>
    </source>
</evidence>
<keyword evidence="3 7" id="KW-0863">Zinc-finger</keyword>
<proteinExistence type="predicted"/>
<evidence type="ECO:0000313" key="11">
    <source>
        <dbReference type="EMBL" id="KAF7513746.1"/>
    </source>
</evidence>
<keyword evidence="1" id="KW-0479">Metal-binding</keyword>
<dbReference type="PANTHER" id="PTHR45865:SF1">
    <property type="entry name" value="E3 UBIQUITIN-PROTEIN LIGASE SHPRH"/>
    <property type="match status" value="1"/>
</dbReference>
<dbReference type="SMART" id="SM00487">
    <property type="entry name" value="DEXDc"/>
    <property type="match status" value="1"/>
</dbReference>
<dbReference type="OrthoDB" id="5330228at2759"/>
<feature type="compositionally biased region" description="Low complexity" evidence="8">
    <location>
        <begin position="1158"/>
        <end position="1170"/>
    </location>
</feature>
<dbReference type="Pfam" id="PF00271">
    <property type="entry name" value="Helicase_C"/>
    <property type="match status" value="1"/>
</dbReference>
<dbReference type="InterPro" id="IPR049730">
    <property type="entry name" value="SNF2/RAD54-like_C"/>
</dbReference>
<gene>
    <name evidence="11" type="ORF">GJ744_007797</name>
</gene>
<dbReference type="Pfam" id="PF13923">
    <property type="entry name" value="zf-C3HC4_2"/>
    <property type="match status" value="1"/>
</dbReference>
<dbReference type="InterPro" id="IPR052583">
    <property type="entry name" value="ATP-helicase/E3_Ub-Ligase"/>
</dbReference>
<dbReference type="GO" id="GO:0016787">
    <property type="term" value="F:hydrolase activity"/>
    <property type="evidence" value="ECO:0007669"/>
    <property type="project" value="UniProtKB-KW"/>
</dbReference>
<evidence type="ECO:0000259" key="10">
    <source>
        <dbReference type="PROSITE" id="PS51192"/>
    </source>
</evidence>
<sequence>MNDTTEPAAKRRKLKHESGHQYVTIVQSSENVGVNHIQALEIKTDWAQKAIPVMLKDVQLGDGTIRGHFTPVVRKALPNIPFSEATSCRDSVGEVLRYCHGLESIHKRKEDRLPLVCSDITITPYFDLNSRLKAFGLQVRILWQDAAITRNKVSSQQLAILHRYLRSDSAITRPTEVPENWNPRDFYENVHVPADTTESSADIVNDLMSCRLYPFQRRAVRWLLNREGVQLNPEGRVQSLQQEMMPLPPSFFKTCDATGREVYVSQLLGCVSTNLSDLQAAYPDISGGVLAEEMGLGKTVELIALMCSHRRNHSYHCDNGEAVPNDQTCPELKKSRATLIITPPSILEQWKEELEEHAPDLKVFHYNGTRTSKRRANDETLEELANNDVVLTTYNVLGREIHYAKEKPDRQLRDRKRDEPPKSPLTQISWWRVCLDEAQMVESGVSQAAQVARLIPRVNAWAVSGTPLRNGHKDLYGLFLFLRFEPYCQSLPIWNRLLDYYRSLFKHLLGNHAIRHSKNLVRGDLKLPPQTRHTITVPFTAIEEQHYNQLFQEMCEDVGLDRFGGPLNAEWDPNALQTIDKMRSWLNRLRQTCLHPEVGGRNRRALGRTGGPLRSVMQVLDIMIDQNEAALRAEQRLCFLSQLHRGQMLEHTKDTEGAIKLWTAVYEEIKNVVKECRDLVARESESSRVRDNSSNPSADEGEGEEDSDSRLGAYKQRLRAALEVQHMSIFFLGNGYFQMKTKDDVQPDGDISQYWERREEAAFGEAKQIRAELLSDILKKVGRLMDIVSQKTKDSSLAEIPHMYFQLEDGGIESGKIFEKLHHIFEKLDCFYEAMNNQAGQYTKWRDQMANFLQQPLIDTEDGSIELSGEEYEASTKHQDEMYVYMEALRAMFADRNDALTGQSNFLIIRDMKAAHQTAKRGEGPAPQLFLEVLALREKFRIPSELGSLRGIISEIRQFMTALEGQVASGRNRARAELSIVSDILKAAQAMSSAQQKVVTGGLEREIDLFRDTMNNRLEYYRGLQKISDTVAAYEPVDHEPGDPVNFVEFARCIENEQRKEAKISTLLAKHRYLAHLKAEQSASGVQRLCVICQSTFEQGTLTVCGHVYCRECILLWWNHHRSCPTCKKQLKSTDFHDITYKPQDLVVLKEAEPENVSPTRSMSSDSSTSEQRPAANTIYSDISASTLNQIKTIDLRQDAYFGTKVDTMCRHVLWLRDHDPGCKAIFFSQYREFLDVLGAAMTKNQITFSRVDGKDGIENFKKNANIECFLLHAKAHSAGLNLVNANHVFLCEPLINTALELQAIARVHRIGQQRETTVWMYLVADTVEESIYDISVTRRLAHLKRRVRSSATASRSGTTTPTEAGVTEGAIDAANSLELQSVDLTRLLTSGKSGGEVVGPDDLWQSLFGKAERRGQGLSVALGEADTEAGRFLRAEAAEERLRA</sequence>
<dbReference type="SUPFAM" id="SSF57850">
    <property type="entry name" value="RING/U-box"/>
    <property type="match status" value="1"/>
</dbReference>
<keyword evidence="6" id="KW-0067">ATP-binding</keyword>
<dbReference type="InterPro" id="IPR000330">
    <property type="entry name" value="SNF2_N"/>
</dbReference>
<dbReference type="InterPro" id="IPR059033">
    <property type="entry name" value="C144_05_dom"/>
</dbReference>
<evidence type="ECO:0000256" key="8">
    <source>
        <dbReference type="SAM" id="MobiDB-lite"/>
    </source>
</evidence>
<name>A0A8H7EBG0_9EURO</name>
<dbReference type="InterPro" id="IPR027417">
    <property type="entry name" value="P-loop_NTPase"/>
</dbReference>
<evidence type="ECO:0000256" key="5">
    <source>
        <dbReference type="ARBA" id="ARBA00022833"/>
    </source>
</evidence>
<dbReference type="PROSITE" id="PS00518">
    <property type="entry name" value="ZF_RING_1"/>
    <property type="match status" value="1"/>
</dbReference>
<dbReference type="SUPFAM" id="SSF52540">
    <property type="entry name" value="P-loop containing nucleoside triphosphate hydrolases"/>
    <property type="match status" value="2"/>
</dbReference>
<dbReference type="Gene3D" id="3.40.50.300">
    <property type="entry name" value="P-loop containing nucleotide triphosphate hydrolases"/>
    <property type="match status" value="1"/>
</dbReference>
<dbReference type="FunFam" id="3.40.50.10810:FF:000059">
    <property type="entry name" value="SNF2 family helicase/ATPase, putative"/>
    <property type="match status" value="1"/>
</dbReference>
<keyword evidence="4" id="KW-0378">Hydrolase</keyword>
<dbReference type="InterPro" id="IPR014001">
    <property type="entry name" value="Helicase_ATP-bd"/>
</dbReference>
<dbReference type="InterPro" id="IPR013083">
    <property type="entry name" value="Znf_RING/FYVE/PHD"/>
</dbReference>
<comment type="caution">
    <text evidence="11">The sequence shown here is derived from an EMBL/GenBank/DDBJ whole genome shotgun (WGS) entry which is preliminary data.</text>
</comment>
<evidence type="ECO:0000256" key="2">
    <source>
        <dbReference type="ARBA" id="ARBA00022741"/>
    </source>
</evidence>
<organism evidence="11 12">
    <name type="scientific">Endocarpon pusillum</name>
    <dbReference type="NCBI Taxonomy" id="364733"/>
    <lineage>
        <taxon>Eukaryota</taxon>
        <taxon>Fungi</taxon>
        <taxon>Dikarya</taxon>
        <taxon>Ascomycota</taxon>
        <taxon>Pezizomycotina</taxon>
        <taxon>Eurotiomycetes</taxon>
        <taxon>Chaetothyriomycetidae</taxon>
        <taxon>Verrucariales</taxon>
        <taxon>Verrucariaceae</taxon>
        <taxon>Endocarpon</taxon>
    </lineage>
</organism>
<keyword evidence="12" id="KW-1185">Reference proteome</keyword>
<dbReference type="GO" id="GO:0005634">
    <property type="term" value="C:nucleus"/>
    <property type="evidence" value="ECO:0007669"/>
    <property type="project" value="TreeGrafter"/>
</dbReference>
<dbReference type="EMBL" id="JAACFV010000004">
    <property type="protein sequence ID" value="KAF7513746.1"/>
    <property type="molecule type" value="Genomic_DNA"/>
</dbReference>
<reference evidence="11" key="1">
    <citation type="submission" date="2020-02" db="EMBL/GenBank/DDBJ databases">
        <authorList>
            <person name="Palmer J.M."/>
        </authorList>
    </citation>
    <scope>NUCLEOTIDE SEQUENCE</scope>
    <source>
        <strain evidence="11">EPUS1.4</strain>
        <tissue evidence="11">Thallus</tissue>
    </source>
</reference>
<feature type="domain" description="Helicase ATP-binding" evidence="10">
    <location>
        <begin position="279"/>
        <end position="485"/>
    </location>
</feature>
<dbReference type="Proteomes" id="UP000606974">
    <property type="component" value="Unassembled WGS sequence"/>
</dbReference>
<dbReference type="SMART" id="SM00184">
    <property type="entry name" value="RING"/>
    <property type="match status" value="1"/>
</dbReference>
<evidence type="ECO:0000256" key="1">
    <source>
        <dbReference type="ARBA" id="ARBA00022723"/>
    </source>
</evidence>
<feature type="region of interest" description="Disordered" evidence="8">
    <location>
        <begin position="684"/>
        <end position="710"/>
    </location>
</feature>
<dbReference type="InterPro" id="IPR038718">
    <property type="entry name" value="SNF2-like_sf"/>
</dbReference>
<dbReference type="GO" id="GO:0000209">
    <property type="term" value="P:protein polyubiquitination"/>
    <property type="evidence" value="ECO:0007669"/>
    <property type="project" value="TreeGrafter"/>
</dbReference>
<dbReference type="GO" id="GO:0061630">
    <property type="term" value="F:ubiquitin protein ligase activity"/>
    <property type="evidence" value="ECO:0007669"/>
    <property type="project" value="TreeGrafter"/>
</dbReference>
<dbReference type="GO" id="GO:0008270">
    <property type="term" value="F:zinc ion binding"/>
    <property type="evidence" value="ECO:0007669"/>
    <property type="project" value="UniProtKB-KW"/>
</dbReference>
<dbReference type="Pfam" id="PF00176">
    <property type="entry name" value="SNF2-rel_dom"/>
    <property type="match status" value="1"/>
</dbReference>
<dbReference type="PROSITE" id="PS50089">
    <property type="entry name" value="ZF_RING_2"/>
    <property type="match status" value="1"/>
</dbReference>
<dbReference type="InterPro" id="IPR001841">
    <property type="entry name" value="Znf_RING"/>
</dbReference>
<dbReference type="InterPro" id="IPR001650">
    <property type="entry name" value="Helicase_C-like"/>
</dbReference>
<dbReference type="PANTHER" id="PTHR45865">
    <property type="entry name" value="E3 UBIQUITIN-PROTEIN LIGASE SHPRH FAMILY MEMBER"/>
    <property type="match status" value="1"/>
</dbReference>
<keyword evidence="5" id="KW-0862">Zinc</keyword>
<dbReference type="SMART" id="SM00490">
    <property type="entry name" value="HELICc"/>
    <property type="match status" value="1"/>
</dbReference>
<evidence type="ECO:0000256" key="3">
    <source>
        <dbReference type="ARBA" id="ARBA00022771"/>
    </source>
</evidence>
<dbReference type="GO" id="GO:0006974">
    <property type="term" value="P:DNA damage response"/>
    <property type="evidence" value="ECO:0007669"/>
    <property type="project" value="TreeGrafter"/>
</dbReference>
<evidence type="ECO:0008006" key="13">
    <source>
        <dbReference type="Google" id="ProtNLM"/>
    </source>
</evidence>
<dbReference type="GO" id="GO:0005524">
    <property type="term" value="F:ATP binding"/>
    <property type="evidence" value="ECO:0007669"/>
    <property type="project" value="InterPro"/>
</dbReference>
<feature type="region of interest" description="Disordered" evidence="8">
    <location>
        <begin position="1152"/>
        <end position="1174"/>
    </location>
</feature>
<dbReference type="Pfam" id="PF26021">
    <property type="entry name" value="Ferritin_C144_05"/>
    <property type="match status" value="1"/>
</dbReference>
<evidence type="ECO:0000256" key="4">
    <source>
        <dbReference type="ARBA" id="ARBA00022801"/>
    </source>
</evidence>
<feature type="compositionally biased region" description="Low complexity" evidence="8">
    <location>
        <begin position="1350"/>
        <end position="1361"/>
    </location>
</feature>
<evidence type="ECO:0000313" key="12">
    <source>
        <dbReference type="Proteomes" id="UP000606974"/>
    </source>
</evidence>